<dbReference type="PANTHER" id="PTHR34404:SF2">
    <property type="entry name" value="CONSERVED SERINE RICH PROTEIN"/>
    <property type="match status" value="1"/>
</dbReference>
<dbReference type="EMBL" id="MTKO01000093">
    <property type="protein sequence ID" value="RWX44490.1"/>
    <property type="molecule type" value="Genomic_DNA"/>
</dbReference>
<reference evidence="3 4" key="1">
    <citation type="submission" date="2017-01" db="EMBL/GenBank/DDBJ databases">
        <title>The cable genome- insights into the physiology and evolution of filamentous bacteria capable of sulfide oxidation via long distance electron transfer.</title>
        <authorList>
            <person name="Schreiber L."/>
            <person name="Bjerg J.T."/>
            <person name="Boggild A."/>
            <person name="Van De Vossenberg J."/>
            <person name="Meysman F."/>
            <person name="Nielsen L.P."/>
            <person name="Schramm A."/>
            <person name="Kjeldsen K.U."/>
        </authorList>
    </citation>
    <scope>NUCLEOTIDE SEQUENCE [LARGE SCALE GENOMIC DNA]</scope>
    <source>
        <strain evidence="3">MCF</strain>
    </source>
</reference>
<dbReference type="SMART" id="SM00834">
    <property type="entry name" value="CxxC_CXXC_SSSS"/>
    <property type="match status" value="1"/>
</dbReference>
<feature type="domain" description="Putative regulatory protein FmdB zinc ribbon" evidence="2">
    <location>
        <begin position="1"/>
        <end position="41"/>
    </location>
</feature>
<dbReference type="NCBIfam" id="TIGR02605">
    <property type="entry name" value="CxxC_CxxC_SSSS"/>
    <property type="match status" value="1"/>
</dbReference>
<evidence type="ECO:0000313" key="4">
    <source>
        <dbReference type="Proteomes" id="UP000287853"/>
    </source>
</evidence>
<dbReference type="Pfam" id="PF09723">
    <property type="entry name" value="Zn_ribbon_8"/>
    <property type="match status" value="1"/>
</dbReference>
<protein>
    <submittedName>
        <fullName evidence="3">Putative regulatory protein, FmdB family</fullName>
    </submittedName>
</protein>
<evidence type="ECO:0000256" key="1">
    <source>
        <dbReference type="SAM" id="MobiDB-lite"/>
    </source>
</evidence>
<accession>A0A3S3RP81</accession>
<keyword evidence="4" id="KW-1185">Reference proteome</keyword>
<evidence type="ECO:0000313" key="3">
    <source>
        <dbReference type="EMBL" id="RWX44490.1"/>
    </source>
</evidence>
<feature type="compositionally biased region" description="Low complexity" evidence="1">
    <location>
        <begin position="97"/>
        <end position="111"/>
    </location>
</feature>
<gene>
    <name evidence="3" type="ORF">H206_01659</name>
</gene>
<evidence type="ECO:0000259" key="2">
    <source>
        <dbReference type="SMART" id="SM00834"/>
    </source>
</evidence>
<sequence>MPIYEYECPACEKVFEVHQGINDKPLTSCSVCGGDVKKIVSMSSFHLKGGGWYSDGYASGTSAAQGSAANKAVEKSTSTTGTSTDSTKKAPSCGTDSACKGCSTASSSASS</sequence>
<organism evidence="3 4">
    <name type="scientific">Candidatus Electrothrix aarhusensis</name>
    <dbReference type="NCBI Taxonomy" id="1859131"/>
    <lineage>
        <taxon>Bacteria</taxon>
        <taxon>Pseudomonadati</taxon>
        <taxon>Thermodesulfobacteriota</taxon>
        <taxon>Desulfobulbia</taxon>
        <taxon>Desulfobulbales</taxon>
        <taxon>Desulfobulbaceae</taxon>
        <taxon>Candidatus Electrothrix</taxon>
    </lineage>
</organism>
<name>A0A3S3RP81_9BACT</name>
<dbReference type="PANTHER" id="PTHR34404">
    <property type="entry name" value="REGULATORY PROTEIN, FMDB FAMILY"/>
    <property type="match status" value="1"/>
</dbReference>
<dbReference type="InterPro" id="IPR013429">
    <property type="entry name" value="Regulatory_FmdB_Zinc_ribbon"/>
</dbReference>
<proteinExistence type="predicted"/>
<dbReference type="Proteomes" id="UP000287853">
    <property type="component" value="Unassembled WGS sequence"/>
</dbReference>
<dbReference type="AlphaFoldDB" id="A0A3S3RP81"/>
<feature type="compositionally biased region" description="Low complexity" evidence="1">
    <location>
        <begin position="68"/>
        <end position="85"/>
    </location>
</feature>
<feature type="region of interest" description="Disordered" evidence="1">
    <location>
        <begin position="68"/>
        <end position="111"/>
    </location>
</feature>
<comment type="caution">
    <text evidence="3">The sequence shown here is derived from an EMBL/GenBank/DDBJ whole genome shotgun (WGS) entry which is preliminary data.</text>
</comment>